<dbReference type="EMBL" id="JAACJL010000021">
    <property type="protein sequence ID" value="KAF4617991.1"/>
    <property type="molecule type" value="Genomic_DNA"/>
</dbReference>
<name>A0A8H4QWC5_9AGAR</name>
<reference evidence="1 2" key="1">
    <citation type="submission" date="2019-12" db="EMBL/GenBank/DDBJ databases">
        <authorList>
            <person name="Floudas D."/>
            <person name="Bentzer J."/>
            <person name="Ahren D."/>
            <person name="Johansson T."/>
            <person name="Persson P."/>
            <person name="Tunlid A."/>
        </authorList>
    </citation>
    <scope>NUCLEOTIDE SEQUENCE [LARGE SCALE GENOMIC DNA]</scope>
    <source>
        <strain evidence="1 2">CBS 102.39</strain>
    </source>
</reference>
<gene>
    <name evidence="1" type="ORF">D9613_012966</name>
</gene>
<sequence length="151" mass="16806">MDFNALRVQICQSKALKGLYAAHCCFKSCMVAASAYPYPSVSIISLLSVTMTVSHLTLMAWMEIAGRSSSYDLGDNGAWRLHHQSTKDRSAEAGTHGNDIDVWLTKAVFSSYFCTPCADDTTYDDRWVWLHVPEGVESDHDVRSYDGVEDV</sequence>
<comment type="caution">
    <text evidence="1">The sequence shown here is derived from an EMBL/GenBank/DDBJ whole genome shotgun (WGS) entry which is preliminary data.</text>
</comment>
<dbReference type="Proteomes" id="UP000521872">
    <property type="component" value="Unassembled WGS sequence"/>
</dbReference>
<organism evidence="1 2">
    <name type="scientific">Agrocybe pediades</name>
    <dbReference type="NCBI Taxonomy" id="84607"/>
    <lineage>
        <taxon>Eukaryota</taxon>
        <taxon>Fungi</taxon>
        <taxon>Dikarya</taxon>
        <taxon>Basidiomycota</taxon>
        <taxon>Agaricomycotina</taxon>
        <taxon>Agaricomycetes</taxon>
        <taxon>Agaricomycetidae</taxon>
        <taxon>Agaricales</taxon>
        <taxon>Agaricineae</taxon>
        <taxon>Strophariaceae</taxon>
        <taxon>Agrocybe</taxon>
    </lineage>
</organism>
<evidence type="ECO:0000313" key="1">
    <source>
        <dbReference type="EMBL" id="KAF4617991.1"/>
    </source>
</evidence>
<keyword evidence="2" id="KW-1185">Reference proteome</keyword>
<protein>
    <submittedName>
        <fullName evidence="1">Uncharacterized protein</fullName>
    </submittedName>
</protein>
<evidence type="ECO:0000313" key="2">
    <source>
        <dbReference type="Proteomes" id="UP000521872"/>
    </source>
</evidence>
<accession>A0A8H4QWC5</accession>
<dbReference type="AlphaFoldDB" id="A0A8H4QWC5"/>
<proteinExistence type="predicted"/>